<evidence type="ECO:0000313" key="1">
    <source>
        <dbReference type="EMBL" id="CAD8678294.1"/>
    </source>
</evidence>
<dbReference type="EMBL" id="HBFB01014939">
    <property type="protein sequence ID" value="CAD8678294.1"/>
    <property type="molecule type" value="Transcribed_RNA"/>
</dbReference>
<sequence length="510" mass="54832">MQDNIPSYVYTAHPVVCNQQVPCVISMQPCCLPAPLDAHGSAYSGQQWVQSHRRLSWGEPSSSGTFQPYASCCAQNVGKFNGTMHTGSVLLAQTGVKRSREEPEGQWYCSGAYTPPSACTSTCHVDVPARASPAYAHGPVICLQHGSMPSNSPCYADFTLQHRSSACSSQSTRRDPSPASGFPIYQEVSFVEDAGCRPAKQARLATAPYLPAARSMSTTPCNTYSSLDMRCPPQAPTCPAYVVATAPVPAAGRVVLHTATYTMQQQMPYVPSLPIAQPQLQAWQQQAPMLPCSMAVSLQPLQPTIIVAPPQLPVAYQHPTHQPAYLQALQPAQGAMSQSCAVQAPASKLQAQVPERDLGAFFAACCRLLGYKHRSTVHLALHCWGRLLATGPQLRQVLAKWTLPPLKHSSLQHLRSYKAGSGAGGMRPGDAERATALVLLWAVAKCEEERKALAGAHRAATLLPASCVHGGAARVCEVEIAVMELLDWSPYRGLPAQQQPQSVQIEEVPL</sequence>
<accession>A0A7S0RJA1</accession>
<dbReference type="AlphaFoldDB" id="A0A7S0RJA1"/>
<gene>
    <name evidence="1" type="ORF">CLEI1391_LOCUS8456</name>
</gene>
<reference evidence="1" key="1">
    <citation type="submission" date="2021-01" db="EMBL/GenBank/DDBJ databases">
        <authorList>
            <person name="Corre E."/>
            <person name="Pelletier E."/>
            <person name="Niang G."/>
            <person name="Scheremetjew M."/>
            <person name="Finn R."/>
            <person name="Kale V."/>
            <person name="Holt S."/>
            <person name="Cochrane G."/>
            <person name="Meng A."/>
            <person name="Brown T."/>
            <person name="Cohen L."/>
        </authorList>
    </citation>
    <scope>NUCLEOTIDE SEQUENCE</scope>
    <source>
        <strain evidence="1">SAG 11-49</strain>
    </source>
</reference>
<proteinExistence type="predicted"/>
<name>A0A7S0RJA1_9CHLO</name>
<organism evidence="1">
    <name type="scientific">Chlamydomonas leiostraca</name>
    <dbReference type="NCBI Taxonomy" id="1034604"/>
    <lineage>
        <taxon>Eukaryota</taxon>
        <taxon>Viridiplantae</taxon>
        <taxon>Chlorophyta</taxon>
        <taxon>core chlorophytes</taxon>
        <taxon>Chlorophyceae</taxon>
        <taxon>CS clade</taxon>
        <taxon>Chlamydomonadales</taxon>
        <taxon>Chlamydomonadaceae</taxon>
        <taxon>Chlamydomonas</taxon>
    </lineage>
</organism>
<protein>
    <submittedName>
        <fullName evidence="1">Uncharacterized protein</fullName>
    </submittedName>
</protein>